<sequence length="76" mass="8796">MDAIYDFTFHASVSMCDISGENKGKLTEKQSRRMGRRGNILQVRMIFHGGAELYISKRPDIEENKKTVIFHGRHEI</sequence>
<organism evidence="1">
    <name type="scientific">Candidatus Moduliflexus flocculans</name>
    <dbReference type="NCBI Taxonomy" id="1499966"/>
    <lineage>
        <taxon>Bacteria</taxon>
        <taxon>Candidatus Moduliflexota</taxon>
        <taxon>Candidatus Moduliflexia</taxon>
        <taxon>Candidatus Moduliflexales</taxon>
        <taxon>Candidatus Moduliflexaceae</taxon>
    </lineage>
</organism>
<gene>
    <name evidence="1" type="ORF">U14_01304</name>
</gene>
<dbReference type="Proteomes" id="UP000030700">
    <property type="component" value="Unassembled WGS sequence"/>
</dbReference>
<evidence type="ECO:0000313" key="1">
    <source>
        <dbReference type="EMBL" id="GAK50078.1"/>
    </source>
</evidence>
<keyword evidence="2" id="KW-1185">Reference proteome</keyword>
<name>A0A0S6VYN8_9BACT</name>
<dbReference type="STRING" id="1499966.U14_01304"/>
<proteinExistence type="predicted"/>
<evidence type="ECO:0000313" key="2">
    <source>
        <dbReference type="Proteomes" id="UP000030700"/>
    </source>
</evidence>
<dbReference type="HOGENOM" id="CLU_2647134_0_0_0"/>
<protein>
    <submittedName>
        <fullName evidence="1">Uncharacterized protein</fullName>
    </submittedName>
</protein>
<dbReference type="AlphaFoldDB" id="A0A0S6VYN8"/>
<accession>A0A0S6VYN8</accession>
<dbReference type="EMBL" id="DF820455">
    <property type="protein sequence ID" value="GAK50078.1"/>
    <property type="molecule type" value="Genomic_DNA"/>
</dbReference>
<reference evidence="1" key="1">
    <citation type="journal article" date="2015" name="PeerJ">
        <title>First genomic representation of candidate bacterial phylum KSB3 points to enhanced environmental sensing as a trigger of wastewater bulking.</title>
        <authorList>
            <person name="Sekiguchi Y."/>
            <person name="Ohashi A."/>
            <person name="Parks D.H."/>
            <person name="Yamauchi T."/>
            <person name="Tyson G.W."/>
            <person name="Hugenholtz P."/>
        </authorList>
    </citation>
    <scope>NUCLEOTIDE SEQUENCE [LARGE SCALE GENOMIC DNA]</scope>
</reference>